<dbReference type="EMBL" id="JAAKFY010000006">
    <property type="protein sequence ID" value="KAF3856555.1"/>
    <property type="molecule type" value="Genomic_DNA"/>
</dbReference>
<evidence type="ECO:0000313" key="1">
    <source>
        <dbReference type="EMBL" id="KAF3856555.1"/>
    </source>
</evidence>
<organism evidence="1 2">
    <name type="scientific">Dissostichus mawsoni</name>
    <name type="common">Antarctic cod</name>
    <dbReference type="NCBI Taxonomy" id="36200"/>
    <lineage>
        <taxon>Eukaryota</taxon>
        <taxon>Metazoa</taxon>
        <taxon>Chordata</taxon>
        <taxon>Craniata</taxon>
        <taxon>Vertebrata</taxon>
        <taxon>Euteleostomi</taxon>
        <taxon>Actinopterygii</taxon>
        <taxon>Neopterygii</taxon>
        <taxon>Teleostei</taxon>
        <taxon>Neoteleostei</taxon>
        <taxon>Acanthomorphata</taxon>
        <taxon>Eupercaria</taxon>
        <taxon>Perciformes</taxon>
        <taxon>Notothenioidei</taxon>
        <taxon>Nototheniidae</taxon>
        <taxon>Dissostichus</taxon>
    </lineage>
</organism>
<proteinExistence type="predicted"/>
<accession>A0A7J5Z3Y6</accession>
<protein>
    <submittedName>
        <fullName evidence="1">Uncharacterized protein</fullName>
    </submittedName>
</protein>
<comment type="caution">
    <text evidence="1">The sequence shown here is derived from an EMBL/GenBank/DDBJ whole genome shotgun (WGS) entry which is preliminary data.</text>
</comment>
<evidence type="ECO:0000313" key="2">
    <source>
        <dbReference type="Proteomes" id="UP000518266"/>
    </source>
</evidence>
<dbReference type="Proteomes" id="UP000518266">
    <property type="component" value="Unassembled WGS sequence"/>
</dbReference>
<reference evidence="1 2" key="1">
    <citation type="submission" date="2020-03" db="EMBL/GenBank/DDBJ databases">
        <title>Dissostichus mawsoni Genome sequencing and assembly.</title>
        <authorList>
            <person name="Park H."/>
        </authorList>
    </citation>
    <scope>NUCLEOTIDE SEQUENCE [LARGE SCALE GENOMIC DNA]</scope>
    <source>
        <strain evidence="1">DM0001</strain>
        <tissue evidence="1">Muscle</tissue>
    </source>
</reference>
<gene>
    <name evidence="1" type="ORF">F7725_017278</name>
</gene>
<keyword evidence="2" id="KW-1185">Reference proteome</keyword>
<name>A0A7J5Z3Y6_DISMA</name>
<sequence>MSITYDQKNQLPGPLKHLCTSVTLICGRVYCPLLIHLLSSIHPTTKSQDDPSVPLFLRPCAPSPPSGCFLFQNTLRDKPPAAMMVAKQITVQVATQRTVNAPLPTAIQG</sequence>
<dbReference type="AlphaFoldDB" id="A0A7J5Z3Y6"/>